<comment type="caution">
    <text evidence="1">The sequence shown here is derived from an EMBL/GenBank/DDBJ whole genome shotgun (WGS) entry which is preliminary data.</text>
</comment>
<evidence type="ECO:0000313" key="1">
    <source>
        <dbReference type="EMBL" id="MCE3050658.1"/>
    </source>
</evidence>
<evidence type="ECO:0000313" key="2">
    <source>
        <dbReference type="Proteomes" id="UP000823775"/>
    </source>
</evidence>
<gene>
    <name evidence="1" type="ORF">HAX54_047769</name>
</gene>
<accession>A0ABS8WMG6</accession>
<reference evidence="1 2" key="1">
    <citation type="journal article" date="2021" name="BMC Genomics">
        <title>Datura genome reveals duplications of psychoactive alkaloid biosynthetic genes and high mutation rate following tissue culture.</title>
        <authorList>
            <person name="Rajewski A."/>
            <person name="Carter-House D."/>
            <person name="Stajich J."/>
            <person name="Litt A."/>
        </authorList>
    </citation>
    <scope>NUCLEOTIDE SEQUENCE [LARGE SCALE GENOMIC DNA]</scope>
    <source>
        <strain evidence="1">AR-01</strain>
    </source>
</reference>
<dbReference type="EMBL" id="JACEIK010007791">
    <property type="protein sequence ID" value="MCE3050658.1"/>
    <property type="molecule type" value="Genomic_DNA"/>
</dbReference>
<name>A0ABS8WMG6_DATST</name>
<protein>
    <submittedName>
        <fullName evidence="1">Uncharacterized protein</fullName>
    </submittedName>
</protein>
<proteinExistence type="predicted"/>
<dbReference type="InterPro" id="IPR046349">
    <property type="entry name" value="C1-like_sf"/>
</dbReference>
<organism evidence="1 2">
    <name type="scientific">Datura stramonium</name>
    <name type="common">Jimsonweed</name>
    <name type="synonym">Common thornapple</name>
    <dbReference type="NCBI Taxonomy" id="4076"/>
    <lineage>
        <taxon>Eukaryota</taxon>
        <taxon>Viridiplantae</taxon>
        <taxon>Streptophyta</taxon>
        <taxon>Embryophyta</taxon>
        <taxon>Tracheophyta</taxon>
        <taxon>Spermatophyta</taxon>
        <taxon>Magnoliopsida</taxon>
        <taxon>eudicotyledons</taxon>
        <taxon>Gunneridae</taxon>
        <taxon>Pentapetalae</taxon>
        <taxon>asterids</taxon>
        <taxon>lamiids</taxon>
        <taxon>Solanales</taxon>
        <taxon>Solanaceae</taxon>
        <taxon>Solanoideae</taxon>
        <taxon>Datureae</taxon>
        <taxon>Datura</taxon>
    </lineage>
</organism>
<dbReference type="SUPFAM" id="SSF57889">
    <property type="entry name" value="Cysteine-rich domain"/>
    <property type="match status" value="1"/>
</dbReference>
<dbReference type="Proteomes" id="UP000823775">
    <property type="component" value="Unassembled WGS sequence"/>
</dbReference>
<sequence length="138" mass="15422">MGCASMPYKVVHEDMALSVFYSNPLRNEAGPLLCDICNHSIDKSNSWVYYDHSHNFVTHFGCVADSVYGKGGNDDKDYIMGVKNGLTNVDGDDTCIVNYQYNEHEGAQLLVTPTTQFCTNARFVNFNFIHLVLLVQGD</sequence>
<keyword evidence="2" id="KW-1185">Reference proteome</keyword>